<dbReference type="EMBL" id="SSTE01023315">
    <property type="protein sequence ID" value="KAA0025278.1"/>
    <property type="molecule type" value="Genomic_DNA"/>
</dbReference>
<dbReference type="Proteomes" id="UP000321393">
    <property type="component" value="Unassembled WGS sequence"/>
</dbReference>
<sequence length="102" mass="11342">MTYCNDIDDMDEGDSAYATTIAGDHYIEMTNECMSTSTRAPRHVWTKEEEGTFVECLMDLVSMGNGNPIKIRSSQVTWPNWPSQKCGSQRAVALGGTMKRNA</sequence>
<comment type="caution">
    <text evidence="2">The sequence shown here is derived from an EMBL/GenBank/DDBJ whole genome shotgun (WGS) entry which is preliminary data.</text>
</comment>
<organism evidence="2 4">
    <name type="scientific">Cucumis melo var. makuwa</name>
    <name type="common">Oriental melon</name>
    <dbReference type="NCBI Taxonomy" id="1194695"/>
    <lineage>
        <taxon>Eukaryota</taxon>
        <taxon>Viridiplantae</taxon>
        <taxon>Streptophyta</taxon>
        <taxon>Embryophyta</taxon>
        <taxon>Tracheophyta</taxon>
        <taxon>Spermatophyta</taxon>
        <taxon>Magnoliopsida</taxon>
        <taxon>eudicotyledons</taxon>
        <taxon>Gunneridae</taxon>
        <taxon>Pentapetalae</taxon>
        <taxon>rosids</taxon>
        <taxon>fabids</taxon>
        <taxon>Cucurbitales</taxon>
        <taxon>Cucurbitaceae</taxon>
        <taxon>Benincaseae</taxon>
        <taxon>Cucumis</taxon>
    </lineage>
</organism>
<evidence type="ECO:0000313" key="2">
    <source>
        <dbReference type="EMBL" id="TYK07389.1"/>
    </source>
</evidence>
<proteinExistence type="predicted"/>
<reference evidence="3 4" key="1">
    <citation type="submission" date="2019-08" db="EMBL/GenBank/DDBJ databases">
        <title>Draft genome sequences of two oriental melons (Cucumis melo L. var makuwa).</title>
        <authorList>
            <person name="Kwon S.-Y."/>
        </authorList>
    </citation>
    <scope>NUCLEOTIDE SEQUENCE [LARGE SCALE GENOMIC DNA]</scope>
    <source>
        <strain evidence="4">cv. Chang Bougi</strain>
        <strain evidence="3">cv. SW 3</strain>
        <tissue evidence="2">Leaf</tissue>
    </source>
</reference>
<gene>
    <name evidence="2" type="ORF">E5676_scaffold202G001120</name>
    <name evidence="1" type="ORF">E6C27_scaffold541G001300</name>
</gene>
<dbReference type="AlphaFoldDB" id="A0A5D3CAP9"/>
<accession>A0A5D3CAP9</accession>
<evidence type="ECO:0000313" key="3">
    <source>
        <dbReference type="Proteomes" id="UP000321393"/>
    </source>
</evidence>
<dbReference type="EMBL" id="SSTD01013307">
    <property type="protein sequence ID" value="TYK07389.1"/>
    <property type="molecule type" value="Genomic_DNA"/>
</dbReference>
<protein>
    <submittedName>
        <fullName evidence="2">Retrotransposon protein</fullName>
    </submittedName>
</protein>
<evidence type="ECO:0000313" key="1">
    <source>
        <dbReference type="EMBL" id="KAA0025278.1"/>
    </source>
</evidence>
<dbReference type="Proteomes" id="UP000321947">
    <property type="component" value="Unassembled WGS sequence"/>
</dbReference>
<evidence type="ECO:0000313" key="4">
    <source>
        <dbReference type="Proteomes" id="UP000321947"/>
    </source>
</evidence>
<name>A0A5D3CAP9_CUCMM</name>